<keyword evidence="2" id="KW-0472">Membrane</keyword>
<evidence type="ECO:0000256" key="1">
    <source>
        <dbReference type="ARBA" id="ARBA00022729"/>
    </source>
</evidence>
<sequence length="252" mass="28231">MVPSTFLRSKPARCLPVLLATLIFAGCGTHTQDQSAAFMQGTSQANSSFYLQQMQQSTNDSKTNWQLLAIRALLQEGKKQQAIDLFNQLPANLNSTQAREQSLLAVEVKLAQNDYQAARNLLAKIDPTSLEQPQQARYWQAQIDASQGKPSLTLLRALIAQQPLLSDAKQRQKNIDATWQALTSMPQDQANALVINADENILQGWLDLQRMWFDNRNDPTLLKAGVKDWQTRYPQNPGAKMLPTALVNMQKL</sequence>
<feature type="signal peptide" evidence="3">
    <location>
        <begin position="1"/>
        <end position="25"/>
    </location>
</feature>
<feature type="chain" id="PRO_5017003472" evidence="3">
    <location>
        <begin position="26"/>
        <end position="252"/>
    </location>
</feature>
<dbReference type="PANTHER" id="PTHR38038">
    <property type="entry name" value="PENICILLIN-BINDING PROTEIN ACTIVATOR LPOA"/>
    <property type="match status" value="1"/>
</dbReference>
<protein>
    <submittedName>
        <fullName evidence="4">LppC putative lipoprotein</fullName>
    </submittedName>
</protein>
<reference evidence="4 5" key="1">
    <citation type="submission" date="2018-06" db="EMBL/GenBank/DDBJ databases">
        <authorList>
            <consortium name="Pathogen Informatics"/>
            <person name="Doyle S."/>
        </authorList>
    </citation>
    <scope>NUCLEOTIDE SEQUENCE [LARGE SCALE GENOMIC DNA]</scope>
    <source>
        <strain evidence="4 5">NCTC5050</strain>
    </source>
</reference>
<evidence type="ECO:0000313" key="4">
    <source>
        <dbReference type="EMBL" id="STV08761.1"/>
    </source>
</evidence>
<organism evidence="4 5">
    <name type="scientific">Klebsiella pneumoniae subsp. ozaenae</name>
    <dbReference type="NCBI Taxonomy" id="574"/>
    <lineage>
        <taxon>Bacteria</taxon>
        <taxon>Pseudomonadati</taxon>
        <taxon>Pseudomonadota</taxon>
        <taxon>Gammaproteobacteria</taxon>
        <taxon>Enterobacterales</taxon>
        <taxon>Enterobacteriaceae</taxon>
        <taxon>Klebsiella/Raoultella group</taxon>
        <taxon>Klebsiella</taxon>
        <taxon>Klebsiella pneumoniae complex</taxon>
    </lineage>
</organism>
<accession>A0A378AIW4</accession>
<evidence type="ECO:0000313" key="5">
    <source>
        <dbReference type="Proteomes" id="UP000255382"/>
    </source>
</evidence>
<proteinExistence type="predicted"/>
<gene>
    <name evidence="4" type="primary">lpoA_1</name>
    <name evidence="4" type="ORF">NCTC5050_02376</name>
</gene>
<dbReference type="GO" id="GO:0004553">
    <property type="term" value="F:hydrolase activity, hydrolyzing O-glycosyl compounds"/>
    <property type="evidence" value="ECO:0007669"/>
    <property type="project" value="InterPro"/>
</dbReference>
<dbReference type="Pfam" id="PF04348">
    <property type="entry name" value="LppC"/>
    <property type="match status" value="1"/>
</dbReference>
<keyword evidence="5" id="KW-1185">Reference proteome</keyword>
<dbReference type="InterPro" id="IPR007443">
    <property type="entry name" value="LpoA"/>
</dbReference>
<dbReference type="SUPFAM" id="SSF48435">
    <property type="entry name" value="Bacterial muramidases"/>
    <property type="match status" value="1"/>
</dbReference>
<dbReference type="GO" id="GO:0042597">
    <property type="term" value="C:periplasmic space"/>
    <property type="evidence" value="ECO:0007669"/>
    <property type="project" value="InterPro"/>
</dbReference>
<dbReference type="Gene3D" id="1.25.40.10">
    <property type="entry name" value="Tetratricopeptide repeat domain"/>
    <property type="match status" value="1"/>
</dbReference>
<dbReference type="PANTHER" id="PTHR38038:SF1">
    <property type="entry name" value="PENICILLIN-BINDING PROTEIN ACTIVATOR LPOA"/>
    <property type="match status" value="1"/>
</dbReference>
<keyword evidence="1 3" id="KW-0732">Signal</keyword>
<name>A0A378AIW4_KLEPO</name>
<evidence type="ECO:0000256" key="3">
    <source>
        <dbReference type="SAM" id="SignalP"/>
    </source>
</evidence>
<dbReference type="InterPro" id="IPR011990">
    <property type="entry name" value="TPR-like_helical_dom_sf"/>
</dbReference>
<dbReference type="AlphaFoldDB" id="A0A378AIW4"/>
<keyword evidence="4" id="KW-0449">Lipoprotein</keyword>
<dbReference type="EMBL" id="UGLZ01000005">
    <property type="protein sequence ID" value="STV08761.1"/>
    <property type="molecule type" value="Genomic_DNA"/>
</dbReference>
<dbReference type="Gene3D" id="1.25.40.650">
    <property type="match status" value="1"/>
</dbReference>
<dbReference type="GO" id="GO:0031241">
    <property type="term" value="C:periplasmic side of cell outer membrane"/>
    <property type="evidence" value="ECO:0007669"/>
    <property type="project" value="TreeGrafter"/>
</dbReference>
<dbReference type="InterPro" id="IPR008939">
    <property type="entry name" value="Lytic_TGlycosylase_superhlx_U"/>
</dbReference>
<dbReference type="GO" id="GO:0030234">
    <property type="term" value="F:enzyme regulator activity"/>
    <property type="evidence" value="ECO:0007669"/>
    <property type="project" value="TreeGrafter"/>
</dbReference>
<evidence type="ECO:0000256" key="2">
    <source>
        <dbReference type="ARBA" id="ARBA00023136"/>
    </source>
</evidence>
<dbReference type="Proteomes" id="UP000255382">
    <property type="component" value="Unassembled WGS sequence"/>
</dbReference>
<dbReference type="GO" id="GO:0009252">
    <property type="term" value="P:peptidoglycan biosynthetic process"/>
    <property type="evidence" value="ECO:0007669"/>
    <property type="project" value="TreeGrafter"/>
</dbReference>